<dbReference type="STRING" id="1229780.BN381_290157"/>
<dbReference type="HOGENOM" id="CLU_2407809_0_0_11"/>
<proteinExistence type="predicted"/>
<protein>
    <submittedName>
        <fullName evidence="1">Uncharacterized protein</fullName>
    </submittedName>
</protein>
<organism evidence="1 2">
    <name type="scientific">Candidatus Neomicrothrix parvicella RN1</name>
    <dbReference type="NCBI Taxonomy" id="1229780"/>
    <lineage>
        <taxon>Bacteria</taxon>
        <taxon>Bacillati</taxon>
        <taxon>Actinomycetota</taxon>
        <taxon>Acidimicrobiia</taxon>
        <taxon>Acidimicrobiales</taxon>
        <taxon>Microthrixaceae</taxon>
        <taxon>Candidatus Neomicrothrix</taxon>
    </lineage>
</organism>
<evidence type="ECO:0000313" key="1">
    <source>
        <dbReference type="EMBL" id="CCM63789.1"/>
    </source>
</evidence>
<comment type="caution">
    <text evidence="1">The sequence shown here is derived from an EMBL/GenBank/DDBJ whole genome shotgun (WGS) entry which is preliminary data.</text>
</comment>
<name>R4YYZ3_9ACTN</name>
<reference evidence="1 2" key="1">
    <citation type="journal article" date="2013" name="ISME J.">
        <title>Metabolic model for the filamentous 'Candidatus Microthrix parvicella' based on genomic and metagenomic analyses.</title>
        <authorList>
            <person name="Jon McIlroy S."/>
            <person name="Kristiansen R."/>
            <person name="Albertsen M."/>
            <person name="Michael Karst S."/>
            <person name="Rossetti S."/>
            <person name="Lund Nielsen J."/>
            <person name="Tandoi V."/>
            <person name="James Seviour R."/>
            <person name="Nielsen P.H."/>
        </authorList>
    </citation>
    <scope>NUCLEOTIDE SEQUENCE [LARGE SCALE GENOMIC DNA]</scope>
    <source>
        <strain evidence="1 2">RN1</strain>
    </source>
</reference>
<dbReference type="EMBL" id="CANL01000022">
    <property type="protein sequence ID" value="CCM63789.1"/>
    <property type="molecule type" value="Genomic_DNA"/>
</dbReference>
<evidence type="ECO:0000313" key="2">
    <source>
        <dbReference type="Proteomes" id="UP000018291"/>
    </source>
</evidence>
<dbReference type="Proteomes" id="UP000018291">
    <property type="component" value="Unassembled WGS sequence"/>
</dbReference>
<sequence>MIRTTWTAPLDTANVEPVRPGLPREQVAPVLSRGHLLEARRAHHPKVAGPNPAPATNVLDCRREIDQYVSLALTYVEVRLHYAYAESDRVFA</sequence>
<keyword evidence="2" id="KW-1185">Reference proteome</keyword>
<gene>
    <name evidence="1" type="ORF">BN381_290157</name>
</gene>
<dbReference type="AlphaFoldDB" id="R4YYZ3"/>
<accession>R4YYZ3</accession>